<evidence type="ECO:0000313" key="3">
    <source>
        <dbReference type="EMBL" id="MDT3452531.1"/>
    </source>
</evidence>
<dbReference type="GO" id="GO:0005829">
    <property type="term" value="C:cytosol"/>
    <property type="evidence" value="ECO:0007669"/>
    <property type="project" value="TreeGrafter"/>
</dbReference>
<evidence type="ECO:0000313" key="6">
    <source>
        <dbReference type="Proteomes" id="UP001145481"/>
    </source>
</evidence>
<gene>
    <name evidence="4" type="ORF">C2800_08400</name>
    <name evidence="2" type="ORF">NM948_08640</name>
    <name evidence="3" type="ORF">NQF69_07060</name>
</gene>
<dbReference type="SUPFAM" id="SSF55298">
    <property type="entry name" value="YjgF-like"/>
    <property type="match status" value="1"/>
</dbReference>
<evidence type="ECO:0000313" key="5">
    <source>
        <dbReference type="Proteomes" id="UP000540079"/>
    </source>
</evidence>
<reference evidence="3" key="3">
    <citation type="submission" date="2022-07" db="EMBL/GenBank/DDBJ databases">
        <title>Sequence of Pasteurella multocoda 17BRD-035.</title>
        <authorList>
            <person name="Roy Chowdhury P."/>
            <person name="Alhamami T."/>
            <person name="Trott D.J."/>
            <person name="Djordvevic S.P."/>
        </authorList>
    </citation>
    <scope>NUCLEOTIDE SEQUENCE</scope>
    <source>
        <strain evidence="3">17BRD-035</strain>
    </source>
</reference>
<dbReference type="EMBL" id="JANJHC010000019">
    <property type="protein sequence ID" value="MDA5623601.1"/>
    <property type="molecule type" value="Genomic_DNA"/>
</dbReference>
<evidence type="ECO:0000313" key="4">
    <source>
        <dbReference type="EMBL" id="NNI79436.1"/>
    </source>
</evidence>
<comment type="caution">
    <text evidence="2">The sequence shown here is derived from an EMBL/GenBank/DDBJ whole genome shotgun (WGS) entry which is preliminary data.</text>
</comment>
<dbReference type="InterPro" id="IPR006175">
    <property type="entry name" value="YjgF/YER057c/UK114"/>
</dbReference>
<dbReference type="Proteomes" id="UP001182304">
    <property type="component" value="Unassembled WGS sequence"/>
</dbReference>
<dbReference type="PANTHER" id="PTHR11803">
    <property type="entry name" value="2-IMINOBUTANOATE/2-IMINOPROPANOATE DEAMINASE RIDA"/>
    <property type="match status" value="1"/>
</dbReference>
<sequence>MTKVIHTDNAPAAIGPYVQAVDLGNMLLTSGQIPVNPKTGEVPADIVAQARQSLENVKAIVEQAGLQVANIVKTTVFVKDLNDFAAVNAEYERFFKENNHPSFPARSCVEVARLPKDVGIEIEAIAVKA</sequence>
<reference evidence="4 5" key="1">
    <citation type="journal article" date="2018" name="Front. Microbiol.">
        <title>Genetic and Phylogenetic Characteristics of Pasteurella multocida Isolates From Different Host Species.</title>
        <authorList>
            <person name="Peng Z."/>
            <person name="Liang W."/>
            <person name="Wang F."/>
            <person name="Xu Z."/>
            <person name="Xie Z."/>
            <person name="Lian Z."/>
            <person name="Hua L."/>
            <person name="Zhou R."/>
            <person name="Chen H."/>
            <person name="Wu B."/>
        </authorList>
    </citation>
    <scope>NUCLEOTIDE SEQUENCE [LARGE SCALE GENOMIC DNA]</scope>
    <source>
        <strain evidence="4 5">HNA06</strain>
    </source>
</reference>
<dbReference type="OMA" id="GSYFKEP"/>
<dbReference type="AlphaFoldDB" id="A0A1E3XHX5"/>
<dbReference type="EMBL" id="JANIEN010000007">
    <property type="protein sequence ID" value="MDT3452531.1"/>
    <property type="molecule type" value="Genomic_DNA"/>
</dbReference>
<dbReference type="InterPro" id="IPR035959">
    <property type="entry name" value="RutC-like_sf"/>
</dbReference>
<dbReference type="Gene3D" id="3.30.1330.40">
    <property type="entry name" value="RutC-like"/>
    <property type="match status" value="1"/>
</dbReference>
<dbReference type="NCBIfam" id="TIGR00004">
    <property type="entry name" value="Rid family detoxifying hydrolase"/>
    <property type="match status" value="1"/>
</dbReference>
<dbReference type="PROSITE" id="PS01094">
    <property type="entry name" value="UPF0076"/>
    <property type="match status" value="1"/>
</dbReference>
<dbReference type="KEGG" id="pmul:DR93_307"/>
<evidence type="ECO:0000256" key="1">
    <source>
        <dbReference type="ARBA" id="ARBA00010552"/>
    </source>
</evidence>
<dbReference type="SMR" id="A0A1E3XHX5"/>
<dbReference type="PANTHER" id="PTHR11803:SF39">
    <property type="entry name" value="2-IMINOBUTANOATE_2-IMINOPROPANOATE DEAMINASE"/>
    <property type="match status" value="1"/>
</dbReference>
<dbReference type="Pfam" id="PF01042">
    <property type="entry name" value="Ribonuc_L-PSP"/>
    <property type="match status" value="1"/>
</dbReference>
<dbReference type="FunFam" id="3.30.1330.40:FF:000001">
    <property type="entry name" value="L-PSP family endoribonuclease"/>
    <property type="match status" value="1"/>
</dbReference>
<dbReference type="RefSeq" id="WP_005718022.1">
    <property type="nucleotide sequence ID" value="NZ_AP025519.1"/>
</dbReference>
<evidence type="ECO:0000313" key="2">
    <source>
        <dbReference type="EMBL" id="MDA5623601.1"/>
    </source>
</evidence>
<organism evidence="2 6">
    <name type="scientific">Pasteurella multocida</name>
    <dbReference type="NCBI Taxonomy" id="747"/>
    <lineage>
        <taxon>Bacteria</taxon>
        <taxon>Pseudomonadati</taxon>
        <taxon>Pseudomonadota</taxon>
        <taxon>Gammaproteobacteria</taxon>
        <taxon>Pasteurellales</taxon>
        <taxon>Pasteurellaceae</taxon>
        <taxon>Pasteurella</taxon>
    </lineage>
</organism>
<reference evidence="2" key="2">
    <citation type="submission" date="2022-07" db="EMBL/GenBank/DDBJ databases">
        <title>Genome-based characterization of novel serogroup A variants of Pasteurella multocida.</title>
        <authorList>
            <person name="Prajapati A."/>
            <person name="Yogisharadhya R."/>
            <person name="Mohanty N."/>
            <person name="Chanda M."/>
            <person name="Mendem S.K."/>
            <person name="Siddaramappa S."/>
            <person name="Shivachandra S.B."/>
        </authorList>
    </citation>
    <scope>NUCLEOTIDE SEQUENCE</scope>
    <source>
        <strain evidence="2">NIVEDIPm19</strain>
    </source>
</reference>
<dbReference type="CDD" id="cd00448">
    <property type="entry name" value="YjgF_YER057c_UK114_family"/>
    <property type="match status" value="1"/>
</dbReference>
<dbReference type="GO" id="GO:0019239">
    <property type="term" value="F:deaminase activity"/>
    <property type="evidence" value="ECO:0007669"/>
    <property type="project" value="TreeGrafter"/>
</dbReference>
<dbReference type="InterPro" id="IPR006056">
    <property type="entry name" value="RidA"/>
</dbReference>
<protein>
    <submittedName>
        <fullName evidence="2">RidA family protein</fullName>
    </submittedName>
</protein>
<dbReference type="Proteomes" id="UP000540079">
    <property type="component" value="Unassembled WGS sequence"/>
</dbReference>
<dbReference type="EMBL" id="PPVL01000007">
    <property type="protein sequence ID" value="NNI79436.1"/>
    <property type="molecule type" value="Genomic_DNA"/>
</dbReference>
<comment type="similarity">
    <text evidence="1">Belongs to the RutC family.</text>
</comment>
<accession>A0A1E3XHX5</accession>
<dbReference type="InterPro" id="IPR019897">
    <property type="entry name" value="RidA_CS"/>
</dbReference>
<dbReference type="Proteomes" id="UP001145481">
    <property type="component" value="Unassembled WGS sequence"/>
</dbReference>
<proteinExistence type="inferred from homology"/>
<name>A0A1E3XHX5_PASMD</name>